<dbReference type="Gene3D" id="3.40.1570.10">
    <property type="entry name" value="HemS/ChuS/ChuX like domains"/>
    <property type="match status" value="1"/>
</dbReference>
<keyword evidence="2" id="KW-1185">Reference proteome</keyword>
<dbReference type="KEGG" id="smo:SELMODRAFT_442176"/>
<name>D8RRD3_SELML</name>
<dbReference type="Gramene" id="EFJ25379">
    <property type="protein sequence ID" value="EFJ25379"/>
    <property type="gene ID" value="SELMODRAFT_442176"/>
</dbReference>
<dbReference type="AlphaFoldDB" id="D8RRD3"/>
<protein>
    <submittedName>
        <fullName evidence="1">Uncharacterized protein</fullName>
    </submittedName>
</protein>
<reference evidence="1 2" key="1">
    <citation type="journal article" date="2011" name="Science">
        <title>The Selaginella genome identifies genetic changes associated with the evolution of vascular plants.</title>
        <authorList>
            <person name="Banks J.A."/>
            <person name="Nishiyama T."/>
            <person name="Hasebe M."/>
            <person name="Bowman J.L."/>
            <person name="Gribskov M."/>
            <person name="dePamphilis C."/>
            <person name="Albert V.A."/>
            <person name="Aono N."/>
            <person name="Aoyama T."/>
            <person name="Ambrose B.A."/>
            <person name="Ashton N.W."/>
            <person name="Axtell M.J."/>
            <person name="Barker E."/>
            <person name="Barker M.S."/>
            <person name="Bennetzen J.L."/>
            <person name="Bonawitz N.D."/>
            <person name="Chapple C."/>
            <person name="Cheng C."/>
            <person name="Correa L.G."/>
            <person name="Dacre M."/>
            <person name="DeBarry J."/>
            <person name="Dreyer I."/>
            <person name="Elias M."/>
            <person name="Engstrom E.M."/>
            <person name="Estelle M."/>
            <person name="Feng L."/>
            <person name="Finet C."/>
            <person name="Floyd S.K."/>
            <person name="Frommer W.B."/>
            <person name="Fujita T."/>
            <person name="Gramzow L."/>
            <person name="Gutensohn M."/>
            <person name="Harholt J."/>
            <person name="Hattori M."/>
            <person name="Heyl A."/>
            <person name="Hirai T."/>
            <person name="Hiwatashi Y."/>
            <person name="Ishikawa M."/>
            <person name="Iwata M."/>
            <person name="Karol K.G."/>
            <person name="Koehler B."/>
            <person name="Kolukisaoglu U."/>
            <person name="Kubo M."/>
            <person name="Kurata T."/>
            <person name="Lalonde S."/>
            <person name="Li K."/>
            <person name="Li Y."/>
            <person name="Litt A."/>
            <person name="Lyons E."/>
            <person name="Manning G."/>
            <person name="Maruyama T."/>
            <person name="Michael T.P."/>
            <person name="Mikami K."/>
            <person name="Miyazaki S."/>
            <person name="Morinaga S."/>
            <person name="Murata T."/>
            <person name="Mueller-Roeber B."/>
            <person name="Nelson D.R."/>
            <person name="Obara M."/>
            <person name="Oguri Y."/>
            <person name="Olmstead R.G."/>
            <person name="Onodera N."/>
            <person name="Petersen B.L."/>
            <person name="Pils B."/>
            <person name="Prigge M."/>
            <person name="Rensing S.A."/>
            <person name="Riano-Pachon D.M."/>
            <person name="Roberts A.W."/>
            <person name="Sato Y."/>
            <person name="Scheller H.V."/>
            <person name="Schulz B."/>
            <person name="Schulz C."/>
            <person name="Shakirov E.V."/>
            <person name="Shibagaki N."/>
            <person name="Shinohara N."/>
            <person name="Shippen D.E."/>
            <person name="Soerensen I."/>
            <person name="Sotooka R."/>
            <person name="Sugimoto N."/>
            <person name="Sugita M."/>
            <person name="Sumikawa N."/>
            <person name="Tanurdzic M."/>
            <person name="Theissen G."/>
            <person name="Ulvskov P."/>
            <person name="Wakazuki S."/>
            <person name="Weng J.K."/>
            <person name="Willats W.W."/>
            <person name="Wipf D."/>
            <person name="Wolf P.G."/>
            <person name="Yang L."/>
            <person name="Zimmer A.D."/>
            <person name="Zhu Q."/>
            <person name="Mitros T."/>
            <person name="Hellsten U."/>
            <person name="Loque D."/>
            <person name="Otillar R."/>
            <person name="Salamov A."/>
            <person name="Schmutz J."/>
            <person name="Shapiro H."/>
            <person name="Lindquist E."/>
            <person name="Lucas S."/>
            <person name="Rokhsar D."/>
            <person name="Grigoriev I.V."/>
        </authorList>
    </citation>
    <scope>NUCLEOTIDE SEQUENCE [LARGE SCALE GENOMIC DNA]</scope>
</reference>
<sequence length="245" mass="27536">MAALSGLALASPIAAPHQGFLSCARPGSAALLHRRAECLALSRRAIPAVNAAISMSARVNAGAEVSVQDFLEEARELGKVHLYINTHTGQWKTRTPMEMFRYSDAEEDAWDACLVHDDGKQEMTMYVRRVATASFKQDKVLGVPYYIIQFISLRGISFSLTLMADPKTQEYEASQLKAYNTLLKKYGPDVKYTFWPDRANYSKRRKSLANSKLPVLDRSFINRDRVVFDTHRPLLSVIVCSFKVI</sequence>
<evidence type="ECO:0000313" key="1">
    <source>
        <dbReference type="EMBL" id="EFJ25379.1"/>
    </source>
</evidence>
<dbReference type="InterPro" id="IPR053733">
    <property type="entry name" value="Heme_Transport_Util_sf"/>
</dbReference>
<dbReference type="EMBL" id="GL377587">
    <property type="protein sequence ID" value="EFJ25379.1"/>
    <property type="molecule type" value="Genomic_DNA"/>
</dbReference>
<organism evidence="2">
    <name type="scientific">Selaginella moellendorffii</name>
    <name type="common">Spikemoss</name>
    <dbReference type="NCBI Taxonomy" id="88036"/>
    <lineage>
        <taxon>Eukaryota</taxon>
        <taxon>Viridiplantae</taxon>
        <taxon>Streptophyta</taxon>
        <taxon>Embryophyta</taxon>
        <taxon>Tracheophyta</taxon>
        <taxon>Lycopodiopsida</taxon>
        <taxon>Selaginellales</taxon>
        <taxon>Selaginellaceae</taxon>
        <taxon>Selaginella</taxon>
    </lineage>
</organism>
<evidence type="ECO:0000313" key="2">
    <source>
        <dbReference type="Proteomes" id="UP000001514"/>
    </source>
</evidence>
<dbReference type="eggNOG" id="ENOG502R35P">
    <property type="taxonomic scope" value="Eukaryota"/>
</dbReference>
<gene>
    <name evidence="1" type="ORF">SELMODRAFT_442176</name>
</gene>
<dbReference type="InParanoid" id="D8RRD3"/>
<dbReference type="Proteomes" id="UP000001514">
    <property type="component" value="Unassembled WGS sequence"/>
</dbReference>
<accession>D8RRD3</accession>
<proteinExistence type="predicted"/>
<dbReference type="HOGENOM" id="CLU_099243_0_0_1"/>